<reference evidence="2 3" key="1">
    <citation type="journal article" date="2019" name="Commun. Biol.">
        <title>The bagworm genome reveals a unique fibroin gene that provides high tensile strength.</title>
        <authorList>
            <person name="Kono N."/>
            <person name="Nakamura H."/>
            <person name="Ohtoshi R."/>
            <person name="Tomita M."/>
            <person name="Numata K."/>
            <person name="Arakawa K."/>
        </authorList>
    </citation>
    <scope>NUCLEOTIDE SEQUENCE [LARGE SCALE GENOMIC DNA]</scope>
</reference>
<dbReference type="EMBL" id="BGZK01001376">
    <property type="protein sequence ID" value="GBP78598.1"/>
    <property type="molecule type" value="Genomic_DNA"/>
</dbReference>
<feature type="compositionally biased region" description="Polar residues" evidence="1">
    <location>
        <begin position="207"/>
        <end position="221"/>
    </location>
</feature>
<evidence type="ECO:0000313" key="3">
    <source>
        <dbReference type="Proteomes" id="UP000299102"/>
    </source>
</evidence>
<dbReference type="OrthoDB" id="425681at2759"/>
<accession>A0A4C1YR29</accession>
<proteinExistence type="predicted"/>
<dbReference type="AlphaFoldDB" id="A0A4C1YR29"/>
<keyword evidence="3" id="KW-1185">Reference proteome</keyword>
<evidence type="ECO:0000313" key="2">
    <source>
        <dbReference type="EMBL" id="GBP78598.1"/>
    </source>
</evidence>
<comment type="caution">
    <text evidence="2">The sequence shown here is derived from an EMBL/GenBank/DDBJ whole genome shotgun (WGS) entry which is preliminary data.</text>
</comment>
<feature type="region of interest" description="Disordered" evidence="1">
    <location>
        <begin position="195"/>
        <end position="221"/>
    </location>
</feature>
<dbReference type="Proteomes" id="UP000299102">
    <property type="component" value="Unassembled WGS sequence"/>
</dbReference>
<organism evidence="2 3">
    <name type="scientific">Eumeta variegata</name>
    <name type="common">Bagworm moth</name>
    <name type="synonym">Eumeta japonica</name>
    <dbReference type="NCBI Taxonomy" id="151549"/>
    <lineage>
        <taxon>Eukaryota</taxon>
        <taxon>Metazoa</taxon>
        <taxon>Ecdysozoa</taxon>
        <taxon>Arthropoda</taxon>
        <taxon>Hexapoda</taxon>
        <taxon>Insecta</taxon>
        <taxon>Pterygota</taxon>
        <taxon>Neoptera</taxon>
        <taxon>Endopterygota</taxon>
        <taxon>Lepidoptera</taxon>
        <taxon>Glossata</taxon>
        <taxon>Ditrysia</taxon>
        <taxon>Tineoidea</taxon>
        <taxon>Psychidae</taxon>
        <taxon>Oiketicinae</taxon>
        <taxon>Eumeta</taxon>
    </lineage>
</organism>
<evidence type="ECO:0000256" key="1">
    <source>
        <dbReference type="SAM" id="MobiDB-lite"/>
    </source>
</evidence>
<protein>
    <submittedName>
        <fullName evidence="2">Uncharacterized protein</fullName>
    </submittedName>
</protein>
<name>A0A4C1YR29_EUMVA</name>
<sequence>MKAENKANGAMPAVMNSKSVSGQARLAVYNGGLIRTLMHTNENWMWQNKNENRINAVEMRPFRDMFELALYSDRIPARFTLRLVNSYGRVYTGTLRANSANEYVRAISVSIATPVFVIKSGLLSKIVTILLFVLNKGDQHWKIKQKDVEGPMMEPEGKYRKFIMKQRIPAVCGLVEIVLRCTLSINDFQGQMMEPKGSDNGAGSLEAPSSDTESQSWSKYI</sequence>
<gene>
    <name evidence="2" type="ORF">EVAR_65026_1</name>
</gene>